<protein>
    <submittedName>
        <fullName evidence="1">Uncharacterized protein</fullName>
    </submittedName>
</protein>
<dbReference type="InParanoid" id="A0A061DM94"/>
<dbReference type="Proteomes" id="UP000026915">
    <property type="component" value="Chromosome 1"/>
</dbReference>
<evidence type="ECO:0000313" key="2">
    <source>
        <dbReference type="Proteomes" id="UP000026915"/>
    </source>
</evidence>
<accession>A0A061DM94</accession>
<name>A0A061DM94_THECC</name>
<dbReference type="HOGENOM" id="CLU_2817572_0_0_1"/>
<reference evidence="1 2" key="1">
    <citation type="journal article" date="2013" name="Genome Biol.">
        <title>The genome sequence of the most widely cultivated cacao type and its use to identify candidate genes regulating pod color.</title>
        <authorList>
            <person name="Motamayor J.C."/>
            <person name="Mockaitis K."/>
            <person name="Schmutz J."/>
            <person name="Haiminen N."/>
            <person name="Iii D.L."/>
            <person name="Cornejo O."/>
            <person name="Findley S.D."/>
            <person name="Zheng P."/>
            <person name="Utro F."/>
            <person name="Royaert S."/>
            <person name="Saski C."/>
            <person name="Jenkins J."/>
            <person name="Podicheti R."/>
            <person name="Zhao M."/>
            <person name="Scheffler B.E."/>
            <person name="Stack J.C."/>
            <person name="Feltus F.A."/>
            <person name="Mustiga G.M."/>
            <person name="Amores F."/>
            <person name="Phillips W."/>
            <person name="Marelli J.P."/>
            <person name="May G.D."/>
            <person name="Shapiro H."/>
            <person name="Ma J."/>
            <person name="Bustamante C.D."/>
            <person name="Schnell R.J."/>
            <person name="Main D."/>
            <person name="Gilbert D."/>
            <person name="Parida L."/>
            <person name="Kuhn D.N."/>
        </authorList>
    </citation>
    <scope>NUCLEOTIDE SEQUENCE [LARGE SCALE GENOMIC DNA]</scope>
    <source>
        <strain evidence="2">cv. Matina 1-6</strain>
    </source>
</reference>
<evidence type="ECO:0000313" key="1">
    <source>
        <dbReference type="EMBL" id="EOX93944.1"/>
    </source>
</evidence>
<dbReference type="EMBL" id="CM001879">
    <property type="protein sequence ID" value="EOX93944.1"/>
    <property type="molecule type" value="Genomic_DNA"/>
</dbReference>
<proteinExistence type="predicted"/>
<dbReference type="Gramene" id="EOX93944">
    <property type="protein sequence ID" value="EOX93944"/>
    <property type="gene ID" value="TCM_002956"/>
</dbReference>
<organism evidence="1 2">
    <name type="scientific">Theobroma cacao</name>
    <name type="common">Cacao</name>
    <name type="synonym">Cocoa</name>
    <dbReference type="NCBI Taxonomy" id="3641"/>
    <lineage>
        <taxon>Eukaryota</taxon>
        <taxon>Viridiplantae</taxon>
        <taxon>Streptophyta</taxon>
        <taxon>Embryophyta</taxon>
        <taxon>Tracheophyta</taxon>
        <taxon>Spermatophyta</taxon>
        <taxon>Magnoliopsida</taxon>
        <taxon>eudicotyledons</taxon>
        <taxon>Gunneridae</taxon>
        <taxon>Pentapetalae</taxon>
        <taxon>rosids</taxon>
        <taxon>malvids</taxon>
        <taxon>Malvales</taxon>
        <taxon>Malvaceae</taxon>
        <taxon>Byttnerioideae</taxon>
        <taxon>Theobroma</taxon>
    </lineage>
</organism>
<sequence length="67" mass="7865">MGKFKIWKRELHEWDDHCAKIGADTKKWMEKSLVKRQASHVKPNHVTLMSDVIVYSLEATSLSQWNP</sequence>
<gene>
    <name evidence="1" type="ORF">TCM_002956</name>
</gene>
<keyword evidence="2" id="KW-1185">Reference proteome</keyword>
<dbReference type="AlphaFoldDB" id="A0A061DM94"/>